<keyword evidence="10 11" id="KW-0539">Nucleus</keyword>
<gene>
    <name evidence="13" type="ORF">HGRIS_000492</name>
</gene>
<protein>
    <recommendedName>
        <fullName evidence="15">Karyogamy protein 5</fullName>
    </recommendedName>
</protein>
<evidence type="ECO:0000256" key="7">
    <source>
        <dbReference type="ARBA" id="ARBA00022989"/>
    </source>
</evidence>
<feature type="region of interest" description="Disordered" evidence="12">
    <location>
        <begin position="414"/>
        <end position="433"/>
    </location>
</feature>
<name>A0ABR3JRD2_9AGAR</name>
<evidence type="ECO:0000256" key="8">
    <source>
        <dbReference type="ARBA" id="ARBA00023136"/>
    </source>
</evidence>
<evidence type="ECO:0000256" key="2">
    <source>
        <dbReference type="ARBA" id="ARBA00010473"/>
    </source>
</evidence>
<evidence type="ECO:0008006" key="15">
    <source>
        <dbReference type="Google" id="ProtNLM"/>
    </source>
</evidence>
<keyword evidence="6 11" id="KW-0256">Endoplasmic reticulum</keyword>
<keyword evidence="8 11" id="KW-0472">Membrane</keyword>
<evidence type="ECO:0000313" key="14">
    <source>
        <dbReference type="Proteomes" id="UP001556367"/>
    </source>
</evidence>
<evidence type="ECO:0000256" key="3">
    <source>
        <dbReference type="ARBA" id="ARBA00022459"/>
    </source>
</evidence>
<evidence type="ECO:0000256" key="4">
    <source>
        <dbReference type="ARBA" id="ARBA00022692"/>
    </source>
</evidence>
<evidence type="ECO:0000313" key="13">
    <source>
        <dbReference type="EMBL" id="KAL0958347.1"/>
    </source>
</evidence>
<sequence length="486" mass="54815">MSEEQRVRAAISMTLCELATAKHHAPPLECLAFSVEAPRFTDVDRSESQGVCVDALSRSAQFWSSYSGYLREIPQLCYAYRRWNDIDTAKNLYRNATIGSHEFLRLLLLREEKLHAALSGFEIPIKDIIGLRYDMAELASKMERSSKQSVSVVQDAIRELNDALVSGMVDFQVREAEAYSHSMILVDTVVQRLNTQLSITLSGSLSSLSRTLEDRLTTEFERASLRSHEMEMMTNDLYSRWTSLGEGFSAVHQAVSLLSNTADSTLRTLENTTAQLQHLDSHHREAERAVAAITQSLVQLADVSQIEMAKINASAEAVRHGLQQQSELYHWKEALLWIARVILQMDPLSFEYFSHLRLLRPALSILAYVVKTAAFSVMSALLFVVSSHRLSSPHQAVLPHHDRICASCSRSLRDVQDPQQPSSVTNHDVSNGFHPPSSILALGRRFNGDPRLSESSAYSYSEDPPRFRRFARPRIYRIPDRFCDSG</sequence>
<accession>A0ABR3JRD2</accession>
<feature type="compositionally biased region" description="Polar residues" evidence="12">
    <location>
        <begin position="417"/>
        <end position="429"/>
    </location>
</feature>
<dbReference type="PANTHER" id="PTHR28012:SF1">
    <property type="entry name" value="NUCLEAR FUSION PROTEIN KAR5"/>
    <property type="match status" value="1"/>
</dbReference>
<keyword evidence="4 11" id="KW-0812">Transmembrane</keyword>
<evidence type="ECO:0000256" key="1">
    <source>
        <dbReference type="ARBA" id="ARBA00003389"/>
    </source>
</evidence>
<keyword evidence="5 11" id="KW-0732">Signal</keyword>
<reference evidence="14" key="1">
    <citation type="submission" date="2024-06" db="EMBL/GenBank/DDBJ databases">
        <title>Multi-omics analyses provide insights into the biosynthesis of the anticancer antibiotic pleurotin in Hohenbuehelia grisea.</title>
        <authorList>
            <person name="Weaver J.A."/>
            <person name="Alberti F."/>
        </authorList>
    </citation>
    <scope>NUCLEOTIDE SEQUENCE [LARGE SCALE GENOMIC DNA]</scope>
    <source>
        <strain evidence="14">T-177</strain>
    </source>
</reference>
<evidence type="ECO:0000256" key="11">
    <source>
        <dbReference type="RuleBase" id="RU368082"/>
    </source>
</evidence>
<evidence type="ECO:0000256" key="10">
    <source>
        <dbReference type="ARBA" id="ARBA00023242"/>
    </source>
</evidence>
<evidence type="ECO:0000256" key="9">
    <source>
        <dbReference type="ARBA" id="ARBA00023180"/>
    </source>
</evidence>
<keyword evidence="3 11" id="KW-0415">Karyogamy</keyword>
<comment type="caution">
    <text evidence="13">The sequence shown here is derived from an EMBL/GenBank/DDBJ whole genome shotgun (WGS) entry which is preliminary data.</text>
</comment>
<feature type="transmembrane region" description="Helical" evidence="11">
    <location>
        <begin position="365"/>
        <end position="385"/>
    </location>
</feature>
<comment type="subcellular location">
    <subcellularLocation>
        <location evidence="11">Endoplasmic reticulum membrane</location>
    </subcellularLocation>
    <subcellularLocation>
        <location evidence="11">Nucleus membrane</location>
    </subcellularLocation>
</comment>
<dbReference type="Pfam" id="PF04163">
    <property type="entry name" value="Tht1"/>
    <property type="match status" value="1"/>
</dbReference>
<comment type="function">
    <text evidence="1 11">Required for nuclear membrane fusion during karyogamy.</text>
</comment>
<dbReference type="Proteomes" id="UP001556367">
    <property type="component" value="Unassembled WGS sequence"/>
</dbReference>
<comment type="similarity">
    <text evidence="2 11">Belongs to the KAR5 family.</text>
</comment>
<dbReference type="EMBL" id="JASNQZ010000004">
    <property type="protein sequence ID" value="KAL0958347.1"/>
    <property type="molecule type" value="Genomic_DNA"/>
</dbReference>
<keyword evidence="7 11" id="KW-1133">Transmembrane helix</keyword>
<evidence type="ECO:0000256" key="6">
    <source>
        <dbReference type="ARBA" id="ARBA00022824"/>
    </source>
</evidence>
<keyword evidence="9" id="KW-0325">Glycoprotein</keyword>
<dbReference type="InterPro" id="IPR007292">
    <property type="entry name" value="Nuclear_fusion_Kar5"/>
</dbReference>
<evidence type="ECO:0000256" key="12">
    <source>
        <dbReference type="SAM" id="MobiDB-lite"/>
    </source>
</evidence>
<keyword evidence="14" id="KW-1185">Reference proteome</keyword>
<evidence type="ECO:0000256" key="5">
    <source>
        <dbReference type="ARBA" id="ARBA00022729"/>
    </source>
</evidence>
<dbReference type="PANTHER" id="PTHR28012">
    <property type="entry name" value="NUCLEAR FUSION PROTEIN KAR5"/>
    <property type="match status" value="1"/>
</dbReference>
<organism evidence="13 14">
    <name type="scientific">Hohenbuehelia grisea</name>
    <dbReference type="NCBI Taxonomy" id="104357"/>
    <lineage>
        <taxon>Eukaryota</taxon>
        <taxon>Fungi</taxon>
        <taxon>Dikarya</taxon>
        <taxon>Basidiomycota</taxon>
        <taxon>Agaricomycotina</taxon>
        <taxon>Agaricomycetes</taxon>
        <taxon>Agaricomycetidae</taxon>
        <taxon>Agaricales</taxon>
        <taxon>Pleurotineae</taxon>
        <taxon>Pleurotaceae</taxon>
        <taxon>Hohenbuehelia</taxon>
    </lineage>
</organism>
<proteinExistence type="inferred from homology"/>